<gene>
    <name evidence="2" type="ORF">ERUC_LOCUS18421</name>
</gene>
<protein>
    <submittedName>
        <fullName evidence="2">Uncharacterized protein</fullName>
    </submittedName>
</protein>
<reference evidence="2 3" key="1">
    <citation type="submission" date="2022-03" db="EMBL/GenBank/DDBJ databases">
        <authorList>
            <person name="Macdonald S."/>
            <person name="Ahmed S."/>
            <person name="Newling K."/>
        </authorList>
    </citation>
    <scope>NUCLEOTIDE SEQUENCE [LARGE SCALE GENOMIC DNA]</scope>
</reference>
<proteinExistence type="predicted"/>
<accession>A0ABC8KAX4</accession>
<dbReference type="EMBL" id="CAKOAT010171821">
    <property type="protein sequence ID" value="CAH8351957.1"/>
    <property type="molecule type" value="Genomic_DNA"/>
</dbReference>
<evidence type="ECO:0000256" key="1">
    <source>
        <dbReference type="SAM" id="MobiDB-lite"/>
    </source>
</evidence>
<feature type="region of interest" description="Disordered" evidence="1">
    <location>
        <begin position="1"/>
        <end position="23"/>
    </location>
</feature>
<evidence type="ECO:0000313" key="2">
    <source>
        <dbReference type="EMBL" id="CAH8351957.1"/>
    </source>
</evidence>
<dbReference type="Proteomes" id="UP001642260">
    <property type="component" value="Unassembled WGS sequence"/>
</dbReference>
<organism evidence="2 3">
    <name type="scientific">Eruca vesicaria subsp. sativa</name>
    <name type="common">Garden rocket</name>
    <name type="synonym">Eruca sativa</name>
    <dbReference type="NCBI Taxonomy" id="29727"/>
    <lineage>
        <taxon>Eukaryota</taxon>
        <taxon>Viridiplantae</taxon>
        <taxon>Streptophyta</taxon>
        <taxon>Embryophyta</taxon>
        <taxon>Tracheophyta</taxon>
        <taxon>Spermatophyta</taxon>
        <taxon>Magnoliopsida</taxon>
        <taxon>eudicotyledons</taxon>
        <taxon>Gunneridae</taxon>
        <taxon>Pentapetalae</taxon>
        <taxon>rosids</taxon>
        <taxon>malvids</taxon>
        <taxon>Brassicales</taxon>
        <taxon>Brassicaceae</taxon>
        <taxon>Brassiceae</taxon>
        <taxon>Eruca</taxon>
    </lineage>
</organism>
<keyword evidence="3" id="KW-1185">Reference proteome</keyword>
<dbReference type="AlphaFoldDB" id="A0ABC8KAX4"/>
<comment type="caution">
    <text evidence="2">The sequence shown here is derived from an EMBL/GenBank/DDBJ whole genome shotgun (WGS) entry which is preliminary data.</text>
</comment>
<sequence>MSSKGDDSSSMADRMVKKDTASVIPVERQLVKTRVVKTIISALTSSGSTSDSEPTGNGNGARVHPTRR</sequence>
<name>A0ABC8KAX4_ERUVS</name>
<feature type="region of interest" description="Disordered" evidence="1">
    <location>
        <begin position="43"/>
        <end position="68"/>
    </location>
</feature>
<evidence type="ECO:0000313" key="3">
    <source>
        <dbReference type="Proteomes" id="UP001642260"/>
    </source>
</evidence>
<feature type="compositionally biased region" description="Low complexity" evidence="1">
    <location>
        <begin position="43"/>
        <end position="55"/>
    </location>
</feature>